<protein>
    <submittedName>
        <fullName evidence="2">Uncharacterized protein</fullName>
    </submittedName>
</protein>
<feature type="compositionally biased region" description="Basic and acidic residues" evidence="1">
    <location>
        <begin position="361"/>
        <end position="401"/>
    </location>
</feature>
<feature type="compositionally biased region" description="Basic and acidic residues" evidence="1">
    <location>
        <begin position="328"/>
        <end position="341"/>
    </location>
</feature>
<dbReference type="EMBL" id="MU001631">
    <property type="protein sequence ID" value="KAF2487395.1"/>
    <property type="molecule type" value="Genomic_DNA"/>
</dbReference>
<dbReference type="GeneID" id="54479011"/>
<reference evidence="2" key="1">
    <citation type="journal article" date="2020" name="Stud. Mycol.">
        <title>101 Dothideomycetes genomes: a test case for predicting lifestyles and emergence of pathogens.</title>
        <authorList>
            <person name="Haridas S."/>
            <person name="Albert R."/>
            <person name="Binder M."/>
            <person name="Bloem J."/>
            <person name="Labutti K."/>
            <person name="Salamov A."/>
            <person name="Andreopoulos B."/>
            <person name="Baker S."/>
            <person name="Barry K."/>
            <person name="Bills G."/>
            <person name="Bluhm B."/>
            <person name="Cannon C."/>
            <person name="Castanera R."/>
            <person name="Culley D."/>
            <person name="Daum C."/>
            <person name="Ezra D."/>
            <person name="Gonzalez J."/>
            <person name="Henrissat B."/>
            <person name="Kuo A."/>
            <person name="Liang C."/>
            <person name="Lipzen A."/>
            <person name="Lutzoni F."/>
            <person name="Magnuson J."/>
            <person name="Mondo S."/>
            <person name="Nolan M."/>
            <person name="Ohm R."/>
            <person name="Pangilinan J."/>
            <person name="Park H.-J."/>
            <person name="Ramirez L."/>
            <person name="Alfaro M."/>
            <person name="Sun H."/>
            <person name="Tritt A."/>
            <person name="Yoshinaga Y."/>
            <person name="Zwiers L.-H."/>
            <person name="Turgeon B."/>
            <person name="Goodwin S."/>
            <person name="Spatafora J."/>
            <person name="Crous P."/>
            <person name="Grigoriev I."/>
        </authorList>
    </citation>
    <scope>NUCLEOTIDE SEQUENCE</scope>
    <source>
        <strain evidence="2">CBS 113389</strain>
    </source>
</reference>
<feature type="compositionally biased region" description="Low complexity" evidence="1">
    <location>
        <begin position="344"/>
        <end position="357"/>
    </location>
</feature>
<dbReference type="AlphaFoldDB" id="A0A6A6Q511"/>
<evidence type="ECO:0000313" key="3">
    <source>
        <dbReference type="Proteomes" id="UP000799767"/>
    </source>
</evidence>
<evidence type="ECO:0000256" key="1">
    <source>
        <dbReference type="SAM" id="MobiDB-lite"/>
    </source>
</evidence>
<feature type="region of interest" description="Disordered" evidence="1">
    <location>
        <begin position="306"/>
        <end position="451"/>
    </location>
</feature>
<feature type="compositionally biased region" description="Polar residues" evidence="1">
    <location>
        <begin position="61"/>
        <end position="78"/>
    </location>
</feature>
<feature type="region of interest" description="Disordered" evidence="1">
    <location>
        <begin position="54"/>
        <end position="78"/>
    </location>
</feature>
<dbReference type="RefSeq" id="XP_033593964.1">
    <property type="nucleotide sequence ID" value="XM_033738009.1"/>
</dbReference>
<feature type="compositionally biased region" description="Acidic residues" evidence="1">
    <location>
        <begin position="414"/>
        <end position="451"/>
    </location>
</feature>
<dbReference type="PANTHER" id="PTHR38887:SF1">
    <property type="entry name" value="RAS MODIFICATION PROTEIN ERF4"/>
    <property type="match status" value="1"/>
</dbReference>
<feature type="region of interest" description="Disordered" evidence="1">
    <location>
        <begin position="1"/>
        <end position="38"/>
    </location>
</feature>
<keyword evidence="3" id="KW-1185">Reference proteome</keyword>
<sequence length="451" mass="50479">MSNPPSYEQATGFPPEKQPLYSDDKSSHTLQPKTQPEDEALRLQFQQLNARTLQAGHDNQPRSLSPSLKPTDSDNRLQSSLSHDLTIAPSVSASRHGMPLPVVIPQTSKTWKGAFFSPFVRAYAPGLAEHGIDKETFATFIDGLNEAFVAHPLYQGASVVGGVMGMFYGLDPVQWAGIGLQVASGVASAATSYARTRAYVKAMNANLFHPAGLHLNVLTTKKMASKVHYPHEKLQLPDIEQQPDDLSRYSSKQAAKAMAEEMPDRDDPRVRRVRALEGYVQPLDFDMPQQVKPDNFLRKMGANQAARMERKQSRKMTKKRAKAFKKTAGAERKQLKGDRKVSKLQQELDLLETQDSQPSASKEELRRKIAKVEAKRDRKVAKKTERSGDAMAKADRRESKTAQKVRWLVISEWSEAEERDEERDEEDESESDDSEGLEGFEGSDDDIPDEE</sequence>
<feature type="compositionally biased region" description="Basic residues" evidence="1">
    <location>
        <begin position="312"/>
        <end position="325"/>
    </location>
</feature>
<dbReference type="PANTHER" id="PTHR38887">
    <property type="entry name" value="CHROMOSOME 21, WHOLE GENOME SHOTGUN SEQUENCE"/>
    <property type="match status" value="1"/>
</dbReference>
<dbReference type="OrthoDB" id="3068835at2759"/>
<proteinExistence type="predicted"/>
<name>A0A6A6Q511_9PEZI</name>
<organism evidence="2 3">
    <name type="scientific">Neohortaea acidophila</name>
    <dbReference type="NCBI Taxonomy" id="245834"/>
    <lineage>
        <taxon>Eukaryota</taxon>
        <taxon>Fungi</taxon>
        <taxon>Dikarya</taxon>
        <taxon>Ascomycota</taxon>
        <taxon>Pezizomycotina</taxon>
        <taxon>Dothideomycetes</taxon>
        <taxon>Dothideomycetidae</taxon>
        <taxon>Mycosphaerellales</taxon>
        <taxon>Teratosphaeriaceae</taxon>
        <taxon>Neohortaea</taxon>
    </lineage>
</organism>
<gene>
    <name evidence="2" type="ORF">BDY17DRAFT_342161</name>
</gene>
<evidence type="ECO:0000313" key="2">
    <source>
        <dbReference type="EMBL" id="KAF2487395.1"/>
    </source>
</evidence>
<dbReference type="InterPro" id="IPR053221">
    <property type="entry name" value="Burnettramic_acid_biosynth"/>
</dbReference>
<dbReference type="Proteomes" id="UP000799767">
    <property type="component" value="Unassembled WGS sequence"/>
</dbReference>
<accession>A0A6A6Q511</accession>